<sequence>MTAAGKDTTTVVVERRVAASPGRVWEAITDLPDLPRMLSAVTRVEVLTDGVFGEGTRWRETRRMLGREATEEMTVTACEPPDRYVTVAGSHGMRYVSEITLHPAPGTGPAAGAGAGPPATLLRMTFSARRADGRTPGLAARLLTRVGTRAVAGALAKDLSDIAATVESRV</sequence>
<evidence type="ECO:0008006" key="3">
    <source>
        <dbReference type="Google" id="ProtNLM"/>
    </source>
</evidence>
<gene>
    <name evidence="1" type="ORF">GCM10022244_42540</name>
</gene>
<dbReference type="SUPFAM" id="SSF55961">
    <property type="entry name" value="Bet v1-like"/>
    <property type="match status" value="1"/>
</dbReference>
<dbReference type="InterPro" id="IPR023393">
    <property type="entry name" value="START-like_dom_sf"/>
</dbReference>
<organism evidence="1 2">
    <name type="scientific">Streptomyces gulbargensis</name>
    <dbReference type="NCBI Taxonomy" id="364901"/>
    <lineage>
        <taxon>Bacteria</taxon>
        <taxon>Bacillati</taxon>
        <taxon>Actinomycetota</taxon>
        <taxon>Actinomycetes</taxon>
        <taxon>Kitasatosporales</taxon>
        <taxon>Streptomycetaceae</taxon>
        <taxon>Streptomyces</taxon>
    </lineage>
</organism>
<proteinExistence type="predicted"/>
<comment type="caution">
    <text evidence="1">The sequence shown here is derived from an EMBL/GenBank/DDBJ whole genome shotgun (WGS) entry which is preliminary data.</text>
</comment>
<evidence type="ECO:0000313" key="1">
    <source>
        <dbReference type="EMBL" id="GAA3928953.1"/>
    </source>
</evidence>
<dbReference type="EMBL" id="BAABAJ010000014">
    <property type="protein sequence ID" value="GAA3928953.1"/>
    <property type="molecule type" value="Genomic_DNA"/>
</dbReference>
<name>A0ABP7MUG5_9ACTN</name>
<dbReference type="Gene3D" id="3.30.530.20">
    <property type="match status" value="1"/>
</dbReference>
<keyword evidence="2" id="KW-1185">Reference proteome</keyword>
<dbReference type="Pfam" id="PF10604">
    <property type="entry name" value="Polyketide_cyc2"/>
    <property type="match status" value="1"/>
</dbReference>
<dbReference type="RefSeq" id="WP_345285188.1">
    <property type="nucleotide sequence ID" value="NZ_BAABAJ010000014.1"/>
</dbReference>
<protein>
    <recommendedName>
        <fullName evidence="3">SRPBCC family protein</fullName>
    </recommendedName>
</protein>
<accession>A0ABP7MUG5</accession>
<dbReference type="InterPro" id="IPR019587">
    <property type="entry name" value="Polyketide_cyclase/dehydratase"/>
</dbReference>
<dbReference type="Proteomes" id="UP001501000">
    <property type="component" value="Unassembled WGS sequence"/>
</dbReference>
<reference evidence="2" key="1">
    <citation type="journal article" date="2019" name="Int. J. Syst. Evol. Microbiol.">
        <title>The Global Catalogue of Microorganisms (GCM) 10K type strain sequencing project: providing services to taxonomists for standard genome sequencing and annotation.</title>
        <authorList>
            <consortium name="The Broad Institute Genomics Platform"/>
            <consortium name="The Broad Institute Genome Sequencing Center for Infectious Disease"/>
            <person name="Wu L."/>
            <person name="Ma J."/>
        </authorList>
    </citation>
    <scope>NUCLEOTIDE SEQUENCE [LARGE SCALE GENOMIC DNA]</scope>
    <source>
        <strain evidence="2">JCM 16956</strain>
    </source>
</reference>
<evidence type="ECO:0000313" key="2">
    <source>
        <dbReference type="Proteomes" id="UP001501000"/>
    </source>
</evidence>